<evidence type="ECO:0008006" key="11">
    <source>
        <dbReference type="Google" id="ProtNLM"/>
    </source>
</evidence>
<feature type="binding site" evidence="7">
    <location>
        <position position="141"/>
    </location>
    <ligand>
        <name>Mg(2+)</name>
        <dbReference type="ChEBI" id="CHEBI:18420"/>
    </ligand>
</feature>
<feature type="transmembrane region" description="Helical" evidence="8">
    <location>
        <begin position="176"/>
        <end position="193"/>
    </location>
</feature>
<keyword evidence="6 8" id="KW-0472">Membrane</keyword>
<sequence>MLTILPPVIAALASLLLCLAVRSGKLAFFPVAQVNARSLHDVPVRTSAGLAIIAATIAAWFVSVLLGGEADLFAVMTGAAVMALTGLADDIKGLSARFRLAVQILVIAALLASAYRYQTWLPWAALPVILVAILWFVNLFNFIDGSDGLAASQTIFGVFPLVAAGAAGHVEAGAEVGTTLVALMFAAAAFLIFNWPRASLFMGDSGSLAIPVLLAGTALFSPDPAMSGLLLAVGFAPSVADATLTLAIRFLAGERWWAAHRTHAYQLAARKTGTHLTPLVAFWLAGLLWLAPLGWLAATGALSPFAALAGAYLPAIAVSAIVQWKLRRAIAA</sequence>
<accession>A0A4R0P9V7</accession>
<feature type="transmembrane region" description="Helical" evidence="8">
    <location>
        <begin position="273"/>
        <end position="295"/>
    </location>
</feature>
<comment type="caution">
    <text evidence="9">The sequence shown here is derived from an EMBL/GenBank/DDBJ whole genome shotgun (WGS) entry which is preliminary data.</text>
</comment>
<feature type="transmembrane region" description="Helical" evidence="8">
    <location>
        <begin position="123"/>
        <end position="143"/>
    </location>
</feature>
<comment type="cofactor">
    <cofactor evidence="7">
        <name>Mg(2+)</name>
        <dbReference type="ChEBI" id="CHEBI:18420"/>
    </cofactor>
</comment>
<dbReference type="Pfam" id="PF00953">
    <property type="entry name" value="Glycos_transf_4"/>
    <property type="match status" value="1"/>
</dbReference>
<protein>
    <recommendedName>
        <fullName evidence="11">Glycosyltransferase family 4 protein</fullName>
    </recommendedName>
</protein>
<dbReference type="GO" id="GO:0071555">
    <property type="term" value="P:cell wall organization"/>
    <property type="evidence" value="ECO:0007669"/>
    <property type="project" value="TreeGrafter"/>
</dbReference>
<dbReference type="GO" id="GO:0044038">
    <property type="term" value="P:cell wall macromolecule biosynthetic process"/>
    <property type="evidence" value="ECO:0007669"/>
    <property type="project" value="TreeGrafter"/>
</dbReference>
<keyword evidence="2" id="KW-1003">Cell membrane</keyword>
<evidence type="ECO:0000313" key="9">
    <source>
        <dbReference type="EMBL" id="TCD14050.1"/>
    </source>
</evidence>
<evidence type="ECO:0000256" key="8">
    <source>
        <dbReference type="SAM" id="Phobius"/>
    </source>
</evidence>
<evidence type="ECO:0000256" key="5">
    <source>
        <dbReference type="ARBA" id="ARBA00022989"/>
    </source>
</evidence>
<keyword evidence="4 8" id="KW-0812">Transmembrane</keyword>
<dbReference type="RefSeq" id="WP_131567699.1">
    <property type="nucleotide sequence ID" value="NZ_JAINFK010000002.1"/>
</dbReference>
<evidence type="ECO:0000256" key="1">
    <source>
        <dbReference type="ARBA" id="ARBA00004651"/>
    </source>
</evidence>
<evidence type="ECO:0000256" key="7">
    <source>
        <dbReference type="PIRSR" id="PIRSR600715-1"/>
    </source>
</evidence>
<dbReference type="GO" id="GO:0046872">
    <property type="term" value="F:metal ion binding"/>
    <property type="evidence" value="ECO:0007669"/>
    <property type="project" value="UniProtKB-KW"/>
</dbReference>
<dbReference type="GO" id="GO:0016780">
    <property type="term" value="F:phosphotransferase activity, for other substituted phosphate groups"/>
    <property type="evidence" value="ECO:0007669"/>
    <property type="project" value="InterPro"/>
</dbReference>
<feature type="transmembrane region" description="Helical" evidence="8">
    <location>
        <begin position="226"/>
        <end position="252"/>
    </location>
</feature>
<evidence type="ECO:0000256" key="4">
    <source>
        <dbReference type="ARBA" id="ARBA00022692"/>
    </source>
</evidence>
<dbReference type="OrthoDB" id="9783652at2"/>
<comment type="subcellular location">
    <subcellularLocation>
        <location evidence="1">Cell membrane</location>
        <topology evidence="1">Multi-pass membrane protein</topology>
    </subcellularLocation>
</comment>
<dbReference type="PANTHER" id="PTHR22926">
    <property type="entry name" value="PHOSPHO-N-ACETYLMURAMOYL-PENTAPEPTIDE-TRANSFERASE"/>
    <property type="match status" value="1"/>
</dbReference>
<dbReference type="EMBL" id="SJST01000003">
    <property type="protein sequence ID" value="TCD14050.1"/>
    <property type="molecule type" value="Genomic_DNA"/>
</dbReference>
<name>A0A4R0P9V7_9HYPH</name>
<dbReference type="Proteomes" id="UP000291301">
    <property type="component" value="Unassembled WGS sequence"/>
</dbReference>
<reference evidence="9 10" key="1">
    <citation type="journal article" date="2015" name="Antonie Van Leeuwenhoek">
        <title>Oricola cellulosilytica gen. nov., sp. nov., a cellulose-degrading bacterium of the family Phyllobacteriaceae isolated from surface seashore water, and emended descriptions of Mesorhizobium loti and Phyllobacterium myrsinacearum.</title>
        <authorList>
            <person name="Hameed A."/>
            <person name="Shahina M."/>
            <person name="Lai W.A."/>
            <person name="Lin S.Y."/>
            <person name="Young L.S."/>
            <person name="Liu Y.C."/>
            <person name="Hsu Y.H."/>
            <person name="Young C.C."/>
        </authorList>
    </citation>
    <scope>NUCLEOTIDE SEQUENCE [LARGE SCALE GENOMIC DNA]</scope>
    <source>
        <strain evidence="9 10">KCTC 52183</strain>
    </source>
</reference>
<evidence type="ECO:0000256" key="3">
    <source>
        <dbReference type="ARBA" id="ARBA00022679"/>
    </source>
</evidence>
<evidence type="ECO:0000313" key="10">
    <source>
        <dbReference type="Proteomes" id="UP000291301"/>
    </source>
</evidence>
<keyword evidence="5 8" id="KW-1133">Transmembrane helix</keyword>
<evidence type="ECO:0000256" key="6">
    <source>
        <dbReference type="ARBA" id="ARBA00023136"/>
    </source>
</evidence>
<dbReference type="GO" id="GO:0005886">
    <property type="term" value="C:plasma membrane"/>
    <property type="evidence" value="ECO:0007669"/>
    <property type="project" value="UniProtKB-SubCell"/>
</dbReference>
<feature type="transmembrane region" description="Helical" evidence="8">
    <location>
        <begin position="47"/>
        <end position="66"/>
    </location>
</feature>
<proteinExistence type="predicted"/>
<organism evidence="9 10">
    <name type="scientific">Oricola cellulosilytica</name>
    <dbReference type="NCBI Taxonomy" id="1429082"/>
    <lineage>
        <taxon>Bacteria</taxon>
        <taxon>Pseudomonadati</taxon>
        <taxon>Pseudomonadota</taxon>
        <taxon>Alphaproteobacteria</taxon>
        <taxon>Hyphomicrobiales</taxon>
        <taxon>Ahrensiaceae</taxon>
        <taxon>Oricola</taxon>
    </lineage>
</organism>
<evidence type="ECO:0000256" key="2">
    <source>
        <dbReference type="ARBA" id="ARBA00022475"/>
    </source>
</evidence>
<dbReference type="InterPro" id="IPR000715">
    <property type="entry name" value="Glycosyl_transferase_4"/>
</dbReference>
<feature type="transmembrane region" description="Helical" evidence="8">
    <location>
        <begin position="100"/>
        <end position="117"/>
    </location>
</feature>
<gene>
    <name evidence="9" type="ORF">E0D97_08115</name>
</gene>
<feature type="binding site" evidence="7">
    <location>
        <position position="204"/>
    </location>
    <ligand>
        <name>Mg(2+)</name>
        <dbReference type="ChEBI" id="CHEBI:18420"/>
    </ligand>
</feature>
<dbReference type="AlphaFoldDB" id="A0A4R0P9V7"/>
<keyword evidence="3" id="KW-0808">Transferase</keyword>
<keyword evidence="7" id="KW-0479">Metal-binding</keyword>
<keyword evidence="7" id="KW-0460">Magnesium</keyword>
<feature type="transmembrane region" description="Helical" evidence="8">
    <location>
        <begin position="200"/>
        <end position="220"/>
    </location>
</feature>
<keyword evidence="10" id="KW-1185">Reference proteome</keyword>
<dbReference type="PANTHER" id="PTHR22926:SF3">
    <property type="entry name" value="UNDECAPRENYL-PHOSPHATE ALPHA-N-ACETYLGLUCOSAMINYL 1-PHOSPHATE TRANSFERASE"/>
    <property type="match status" value="1"/>
</dbReference>
<feature type="transmembrane region" description="Helical" evidence="8">
    <location>
        <begin position="301"/>
        <end position="322"/>
    </location>
</feature>
<dbReference type="GO" id="GO:0009103">
    <property type="term" value="P:lipopolysaccharide biosynthetic process"/>
    <property type="evidence" value="ECO:0007669"/>
    <property type="project" value="TreeGrafter"/>
</dbReference>
<feature type="transmembrane region" description="Helical" evidence="8">
    <location>
        <begin position="150"/>
        <end position="170"/>
    </location>
</feature>